<feature type="domain" description="Multidrug resistance protein MdtA-like C-terminal permuted SH3" evidence="6">
    <location>
        <begin position="554"/>
        <end position="608"/>
    </location>
</feature>
<dbReference type="Gene3D" id="2.40.30.170">
    <property type="match status" value="1"/>
</dbReference>
<proteinExistence type="inferred from homology"/>
<feature type="compositionally biased region" description="Gly residues" evidence="4">
    <location>
        <begin position="382"/>
        <end position="406"/>
    </location>
</feature>
<comment type="subcellular location">
    <subcellularLocation>
        <location evidence="1">Cell envelope</location>
    </subcellularLocation>
</comment>
<feature type="compositionally biased region" description="Polar residues" evidence="4">
    <location>
        <begin position="127"/>
        <end position="167"/>
    </location>
</feature>
<dbReference type="InterPro" id="IPR006143">
    <property type="entry name" value="RND_pump_MFP"/>
</dbReference>
<accession>A0ABP7I145</accession>
<comment type="similarity">
    <text evidence="2">Belongs to the membrane fusion protein (MFP) (TC 8.A.1) family.</text>
</comment>
<dbReference type="Proteomes" id="UP001500888">
    <property type="component" value="Unassembled WGS sequence"/>
</dbReference>
<feature type="region of interest" description="Disordered" evidence="4">
    <location>
        <begin position="118"/>
        <end position="409"/>
    </location>
</feature>
<dbReference type="Gene3D" id="2.40.50.100">
    <property type="match status" value="1"/>
</dbReference>
<keyword evidence="5" id="KW-0812">Transmembrane</keyword>
<sequence length="627" mass="63291">MRSSTPPAAVRVGGLALTGIVLVSAGLIYLGGGDVSSGARIELASAKRGTVVSGVSAAGNTVDANIRDLAFGASGTVEKVYVVVGQKVNKGQVLARIDDTIAREDYTAATASLAAAEETLDELEEAQSTGSNGPGQGTPSTKPLPSARPSANPSAQPSTRPSRQPSANPSPQPSIRPSRQPSANPSAQPSTRPSRQPSAKPSARPSTQPSCAPTASGSPRPSATPTGREPGDSVSPTVGFSVTPHAAVLAAAEVSTSGTDELRPATAGPSPMPIPTLVPTPPPTPPPTLTPTATPTRTPTPTATPTRTPTPTATPTRTPTPTATPTRTLTPTPAPTPTTTPKALPTATPTPKPSPSCGAPDGHGNGTPSGKPSQRQPQGRSGQNGHGGQGGQGQGQSRRGGQGQGGQAVTTVAQAEANISKARTTLREAADALAGVRIKAPAKGTILTIAGAVGTQANAGSAFVTLGNLDELQVKAMFSQTDVSRLKIGQPAAVTLATRTGETYDGEVTHIDVMATTSDRLVQYGVMIAFDRRPKGLLLGQSATVQVTIDEAEDAVYVPAQAVRTRADGVTTVLVANGGRSAERTVEVGVRGDRYIEIRSGLSEGDQIQLPTSATSGGFPDGSFPGL</sequence>
<evidence type="ECO:0000259" key="6">
    <source>
        <dbReference type="Pfam" id="PF25967"/>
    </source>
</evidence>
<dbReference type="InterPro" id="IPR058627">
    <property type="entry name" value="MdtA-like_C"/>
</dbReference>
<dbReference type="PANTHER" id="PTHR32347">
    <property type="entry name" value="EFFLUX SYSTEM COMPONENT YKNX-RELATED"/>
    <property type="match status" value="1"/>
</dbReference>
<keyword evidence="8" id="KW-1185">Reference proteome</keyword>
<dbReference type="EMBL" id="BAAAZR010000007">
    <property type="protein sequence ID" value="GAA3809247.1"/>
    <property type="molecule type" value="Genomic_DNA"/>
</dbReference>
<feature type="compositionally biased region" description="Polar residues" evidence="4">
    <location>
        <begin position="368"/>
        <end position="377"/>
    </location>
</feature>
<evidence type="ECO:0000256" key="2">
    <source>
        <dbReference type="ARBA" id="ARBA00009477"/>
    </source>
</evidence>
<keyword evidence="3" id="KW-0175">Coiled coil</keyword>
<dbReference type="PRINTS" id="PR01217">
    <property type="entry name" value="PRICHEXTENSN"/>
</dbReference>
<dbReference type="PANTHER" id="PTHR32347:SF27">
    <property type="entry name" value="RND EFFLUX PUMP MEMBRANE FUSION PROTEIN BARREL-SANDWICH DOMAIN-CONTAINING PROTEIN"/>
    <property type="match status" value="1"/>
</dbReference>
<feature type="transmembrane region" description="Helical" evidence="5">
    <location>
        <begin position="12"/>
        <end position="32"/>
    </location>
</feature>
<reference evidence="8" key="1">
    <citation type="journal article" date="2019" name="Int. J. Syst. Evol. Microbiol.">
        <title>The Global Catalogue of Microorganisms (GCM) 10K type strain sequencing project: providing services to taxonomists for standard genome sequencing and annotation.</title>
        <authorList>
            <consortium name="The Broad Institute Genomics Platform"/>
            <consortium name="The Broad Institute Genome Sequencing Center for Infectious Disease"/>
            <person name="Wu L."/>
            <person name="Ma J."/>
        </authorList>
    </citation>
    <scope>NUCLEOTIDE SEQUENCE [LARGE SCALE GENOMIC DNA]</scope>
    <source>
        <strain evidence="8">JCM 16908</strain>
    </source>
</reference>
<dbReference type="NCBIfam" id="TIGR01730">
    <property type="entry name" value="RND_mfp"/>
    <property type="match status" value="1"/>
</dbReference>
<dbReference type="InterPro" id="IPR050465">
    <property type="entry name" value="UPF0194_transport"/>
</dbReference>
<evidence type="ECO:0000256" key="3">
    <source>
        <dbReference type="ARBA" id="ARBA00023054"/>
    </source>
</evidence>
<evidence type="ECO:0000256" key="4">
    <source>
        <dbReference type="SAM" id="MobiDB-lite"/>
    </source>
</evidence>
<dbReference type="Pfam" id="PF25967">
    <property type="entry name" value="RND-MFP_C"/>
    <property type="match status" value="1"/>
</dbReference>
<feature type="compositionally biased region" description="Pro residues" evidence="4">
    <location>
        <begin position="270"/>
        <end position="289"/>
    </location>
</feature>
<keyword evidence="5" id="KW-0472">Membrane</keyword>
<feature type="region of interest" description="Disordered" evidence="4">
    <location>
        <begin position="607"/>
        <end position="627"/>
    </location>
</feature>
<evidence type="ECO:0000313" key="8">
    <source>
        <dbReference type="Proteomes" id="UP001500888"/>
    </source>
</evidence>
<feature type="compositionally biased region" description="Low complexity" evidence="4">
    <location>
        <begin position="290"/>
        <end position="331"/>
    </location>
</feature>
<keyword evidence="5" id="KW-1133">Transmembrane helix</keyword>
<dbReference type="SUPFAM" id="SSF111369">
    <property type="entry name" value="HlyD-like secretion proteins"/>
    <property type="match status" value="2"/>
</dbReference>
<evidence type="ECO:0000256" key="1">
    <source>
        <dbReference type="ARBA" id="ARBA00004196"/>
    </source>
</evidence>
<evidence type="ECO:0000256" key="5">
    <source>
        <dbReference type="SAM" id="Phobius"/>
    </source>
</evidence>
<dbReference type="Gene3D" id="2.40.420.20">
    <property type="match status" value="1"/>
</dbReference>
<feature type="compositionally biased region" description="Polar residues" evidence="4">
    <location>
        <begin position="183"/>
        <end position="225"/>
    </location>
</feature>
<organism evidence="7 8">
    <name type="scientific">Sphaerisporangium flaviroseum</name>
    <dbReference type="NCBI Taxonomy" id="509199"/>
    <lineage>
        <taxon>Bacteria</taxon>
        <taxon>Bacillati</taxon>
        <taxon>Actinomycetota</taxon>
        <taxon>Actinomycetes</taxon>
        <taxon>Streptosporangiales</taxon>
        <taxon>Streptosporangiaceae</taxon>
        <taxon>Sphaerisporangium</taxon>
    </lineage>
</organism>
<gene>
    <name evidence="7" type="ORF">GCM10022226_31980</name>
</gene>
<evidence type="ECO:0000313" key="7">
    <source>
        <dbReference type="EMBL" id="GAA3809247.1"/>
    </source>
</evidence>
<name>A0ABP7I145_9ACTN</name>
<dbReference type="RefSeq" id="WP_344939691.1">
    <property type="nucleotide sequence ID" value="NZ_BAAAZR010000007.1"/>
</dbReference>
<protein>
    <recommendedName>
        <fullName evidence="6">Multidrug resistance protein MdtA-like C-terminal permuted SH3 domain-containing protein</fullName>
    </recommendedName>
</protein>
<comment type="caution">
    <text evidence="7">The sequence shown here is derived from an EMBL/GenBank/DDBJ whole genome shotgun (WGS) entry which is preliminary data.</text>
</comment>